<dbReference type="Gene3D" id="1.10.357.10">
    <property type="entry name" value="Tetracycline Repressor, domain 2"/>
    <property type="match status" value="1"/>
</dbReference>
<evidence type="ECO:0000256" key="2">
    <source>
        <dbReference type="ARBA" id="ARBA00023125"/>
    </source>
</evidence>
<dbReference type="PRINTS" id="PR00455">
    <property type="entry name" value="HTHTETR"/>
</dbReference>
<keyword evidence="2 4" id="KW-0238">DNA-binding</keyword>
<name>A0A7W4VRW9_9ACTN</name>
<keyword evidence="7" id="KW-1185">Reference proteome</keyword>
<feature type="domain" description="HTH tetR-type" evidence="5">
    <location>
        <begin position="1"/>
        <end position="61"/>
    </location>
</feature>
<sequence length="184" mass="19699">MDRRTELVSAASDHVAEHGLIGLSLRPLAAAIGTSDRMLLYHFESKDDLVAAILEHSSGTALEELAGLEPRADVRAAVLDLWQQLRAGRLAADYRVYIEAAAMGLLGREPYRSVIRAGNREWRRTLARYFAGSGATSTSATRVAALVDAALMGLFLDLPLDDDPLVERSVRDLADAAAALSGAG</sequence>
<dbReference type="PROSITE" id="PS50977">
    <property type="entry name" value="HTH_TETR_2"/>
    <property type="match status" value="1"/>
</dbReference>
<dbReference type="Proteomes" id="UP000589626">
    <property type="component" value="Unassembled WGS sequence"/>
</dbReference>
<evidence type="ECO:0000256" key="3">
    <source>
        <dbReference type="ARBA" id="ARBA00023163"/>
    </source>
</evidence>
<organism evidence="6 7">
    <name type="scientific">Nocardioides soli</name>
    <dbReference type="NCBI Taxonomy" id="1036020"/>
    <lineage>
        <taxon>Bacteria</taxon>
        <taxon>Bacillati</taxon>
        <taxon>Actinomycetota</taxon>
        <taxon>Actinomycetes</taxon>
        <taxon>Propionibacteriales</taxon>
        <taxon>Nocardioidaceae</taxon>
        <taxon>Nocardioides</taxon>
    </lineage>
</organism>
<reference evidence="6 7" key="1">
    <citation type="submission" date="2020-08" db="EMBL/GenBank/DDBJ databases">
        <title>Sequencing the genomes of 1000 actinobacteria strains.</title>
        <authorList>
            <person name="Klenk H.-P."/>
        </authorList>
    </citation>
    <scope>NUCLEOTIDE SEQUENCE [LARGE SCALE GENOMIC DNA]</scope>
    <source>
        <strain evidence="6 7">DSM 105498</strain>
    </source>
</reference>
<feature type="DNA-binding region" description="H-T-H motif" evidence="4">
    <location>
        <begin position="24"/>
        <end position="43"/>
    </location>
</feature>
<protein>
    <submittedName>
        <fullName evidence="6">AcrR family transcriptional regulator</fullName>
    </submittedName>
</protein>
<dbReference type="InterPro" id="IPR001647">
    <property type="entry name" value="HTH_TetR"/>
</dbReference>
<dbReference type="GO" id="GO:0000976">
    <property type="term" value="F:transcription cis-regulatory region binding"/>
    <property type="evidence" value="ECO:0007669"/>
    <property type="project" value="TreeGrafter"/>
</dbReference>
<dbReference type="AlphaFoldDB" id="A0A7W4VRW9"/>
<comment type="caution">
    <text evidence="6">The sequence shown here is derived from an EMBL/GenBank/DDBJ whole genome shotgun (WGS) entry which is preliminary data.</text>
</comment>
<dbReference type="PANTHER" id="PTHR30055">
    <property type="entry name" value="HTH-TYPE TRANSCRIPTIONAL REGULATOR RUTR"/>
    <property type="match status" value="1"/>
</dbReference>
<evidence type="ECO:0000313" key="7">
    <source>
        <dbReference type="Proteomes" id="UP000589626"/>
    </source>
</evidence>
<evidence type="ECO:0000313" key="6">
    <source>
        <dbReference type="EMBL" id="MBB3040613.1"/>
    </source>
</evidence>
<keyword evidence="1" id="KW-0805">Transcription regulation</keyword>
<dbReference type="InterPro" id="IPR050109">
    <property type="entry name" value="HTH-type_TetR-like_transc_reg"/>
</dbReference>
<dbReference type="InterPro" id="IPR009057">
    <property type="entry name" value="Homeodomain-like_sf"/>
</dbReference>
<dbReference type="GO" id="GO:0003700">
    <property type="term" value="F:DNA-binding transcription factor activity"/>
    <property type="evidence" value="ECO:0007669"/>
    <property type="project" value="TreeGrafter"/>
</dbReference>
<evidence type="ECO:0000256" key="4">
    <source>
        <dbReference type="PROSITE-ProRule" id="PRU00335"/>
    </source>
</evidence>
<accession>A0A7W4VRW9</accession>
<dbReference type="PANTHER" id="PTHR30055:SF234">
    <property type="entry name" value="HTH-TYPE TRANSCRIPTIONAL REGULATOR BETI"/>
    <property type="match status" value="1"/>
</dbReference>
<gene>
    <name evidence="6" type="ORF">FHU40_000414</name>
</gene>
<dbReference type="SUPFAM" id="SSF46689">
    <property type="entry name" value="Homeodomain-like"/>
    <property type="match status" value="1"/>
</dbReference>
<dbReference type="RefSeq" id="WP_183590621.1">
    <property type="nucleotide sequence ID" value="NZ_JACHWR010000001.1"/>
</dbReference>
<dbReference type="Pfam" id="PF00440">
    <property type="entry name" value="TetR_N"/>
    <property type="match status" value="1"/>
</dbReference>
<keyword evidence="3" id="KW-0804">Transcription</keyword>
<dbReference type="EMBL" id="JACHWR010000001">
    <property type="protein sequence ID" value="MBB3040613.1"/>
    <property type="molecule type" value="Genomic_DNA"/>
</dbReference>
<evidence type="ECO:0000256" key="1">
    <source>
        <dbReference type="ARBA" id="ARBA00023015"/>
    </source>
</evidence>
<evidence type="ECO:0000259" key="5">
    <source>
        <dbReference type="PROSITE" id="PS50977"/>
    </source>
</evidence>
<proteinExistence type="predicted"/>